<accession>A0ABP8Z4M2</accession>
<comment type="caution">
    <text evidence="1">The sequence shown here is derived from an EMBL/GenBank/DDBJ whole genome shotgun (WGS) entry which is preliminary data.</text>
</comment>
<evidence type="ECO:0000313" key="1">
    <source>
        <dbReference type="EMBL" id="GAA4746456.1"/>
    </source>
</evidence>
<dbReference type="RefSeq" id="WP_345313021.1">
    <property type="nucleotide sequence ID" value="NZ_BAABIE010000005.1"/>
</dbReference>
<sequence length="236" mass="25449">MTAKDGAEKSAGQRPVDFAALADAVSAAAERPRAAAPPADLVAEALARRAGGEAFAAIGRDLAPRLRIGAQQAAKAVSTWCRRAAELDPGYDAGNAPQRAAKGAGKSRPVAVRLMPSDYERLIEVAEGMAVSAVVERAVRAYLRRSAPSQDRVMTEQRRRLLQDELSRVADELSAIRVQEAGIAKNFNQQTKFLNTYKELPVAHAREVARVNEVRESLIGELVEIRRSVDRLAEAG</sequence>
<name>A0ABP8Z4M2_9ACTN</name>
<organism evidence="1 2">
    <name type="scientific">Gordonia alkaliphila</name>
    <dbReference type="NCBI Taxonomy" id="1053547"/>
    <lineage>
        <taxon>Bacteria</taxon>
        <taxon>Bacillati</taxon>
        <taxon>Actinomycetota</taxon>
        <taxon>Actinomycetes</taxon>
        <taxon>Mycobacteriales</taxon>
        <taxon>Gordoniaceae</taxon>
        <taxon>Gordonia</taxon>
    </lineage>
</organism>
<reference evidence="2" key="1">
    <citation type="journal article" date="2019" name="Int. J. Syst. Evol. Microbiol.">
        <title>The Global Catalogue of Microorganisms (GCM) 10K type strain sequencing project: providing services to taxonomists for standard genome sequencing and annotation.</title>
        <authorList>
            <consortium name="The Broad Institute Genomics Platform"/>
            <consortium name="The Broad Institute Genome Sequencing Center for Infectious Disease"/>
            <person name="Wu L."/>
            <person name="Ma J."/>
        </authorList>
    </citation>
    <scope>NUCLEOTIDE SEQUENCE [LARGE SCALE GENOMIC DNA]</scope>
    <source>
        <strain evidence="2">JCM 18077</strain>
    </source>
</reference>
<gene>
    <name evidence="1" type="ORF">GCM10023217_15150</name>
</gene>
<dbReference type="Proteomes" id="UP001500822">
    <property type="component" value="Unassembled WGS sequence"/>
</dbReference>
<keyword evidence="2" id="KW-1185">Reference proteome</keyword>
<dbReference type="EMBL" id="BAABIE010000005">
    <property type="protein sequence ID" value="GAA4746456.1"/>
    <property type="molecule type" value="Genomic_DNA"/>
</dbReference>
<evidence type="ECO:0000313" key="2">
    <source>
        <dbReference type="Proteomes" id="UP001500822"/>
    </source>
</evidence>
<proteinExistence type="predicted"/>
<protein>
    <recommendedName>
        <fullName evidence="3">Ribbon-helix-helix protein CopG domain-containing protein</fullName>
    </recommendedName>
</protein>
<evidence type="ECO:0008006" key="3">
    <source>
        <dbReference type="Google" id="ProtNLM"/>
    </source>
</evidence>